<dbReference type="PANTHER" id="PTHR22765">
    <property type="entry name" value="RING FINGER AND PROTEASE ASSOCIATED DOMAIN-CONTAINING"/>
    <property type="match status" value="1"/>
</dbReference>
<dbReference type="InterPro" id="IPR051826">
    <property type="entry name" value="E3_ubiquitin-ligase_domain"/>
</dbReference>
<dbReference type="CDD" id="cd16454">
    <property type="entry name" value="RING-H2_PA-TM-RING"/>
    <property type="match status" value="1"/>
</dbReference>
<protein>
    <recommendedName>
        <fullName evidence="6">RING-type domain-containing protein</fullName>
    </recommendedName>
</protein>
<keyword evidence="5" id="KW-0732">Signal</keyword>
<dbReference type="Gene3D" id="3.30.40.10">
    <property type="entry name" value="Zinc/RING finger domain, C3HC4 (zinc finger)"/>
    <property type="match status" value="1"/>
</dbReference>
<keyword evidence="8" id="KW-1185">Reference proteome</keyword>
<name>A0ABD2KWW0_9BILA</name>
<dbReference type="AlphaFoldDB" id="A0ABD2KWW0"/>
<feature type="signal peptide" evidence="5">
    <location>
        <begin position="1"/>
        <end position="19"/>
    </location>
</feature>
<gene>
    <name evidence="7" type="ORF">niasHT_014152</name>
</gene>
<dbReference type="Pfam" id="PF13639">
    <property type="entry name" value="zf-RING_2"/>
    <property type="match status" value="1"/>
</dbReference>
<dbReference type="EMBL" id="JBICBT010000616">
    <property type="protein sequence ID" value="KAL3107435.1"/>
    <property type="molecule type" value="Genomic_DNA"/>
</dbReference>
<dbReference type="SMART" id="SM00184">
    <property type="entry name" value="RING"/>
    <property type="match status" value="1"/>
</dbReference>
<dbReference type="InterPro" id="IPR013083">
    <property type="entry name" value="Znf_RING/FYVE/PHD"/>
</dbReference>
<dbReference type="SMART" id="SM00744">
    <property type="entry name" value="RINGv"/>
    <property type="match status" value="1"/>
</dbReference>
<evidence type="ECO:0000313" key="7">
    <source>
        <dbReference type="EMBL" id="KAL3107435.1"/>
    </source>
</evidence>
<dbReference type="InterPro" id="IPR001841">
    <property type="entry name" value="Znf_RING"/>
</dbReference>
<evidence type="ECO:0000256" key="2">
    <source>
        <dbReference type="ARBA" id="ARBA00022771"/>
    </source>
</evidence>
<feature type="chain" id="PRO_5044762826" description="RING-type domain-containing protein" evidence="5">
    <location>
        <begin position="20"/>
        <end position="340"/>
    </location>
</feature>
<proteinExistence type="predicted"/>
<comment type="caution">
    <text evidence="7">The sequence shown here is derived from an EMBL/GenBank/DDBJ whole genome shotgun (WGS) entry which is preliminary data.</text>
</comment>
<evidence type="ECO:0000256" key="5">
    <source>
        <dbReference type="SAM" id="SignalP"/>
    </source>
</evidence>
<evidence type="ECO:0000259" key="6">
    <source>
        <dbReference type="PROSITE" id="PS50089"/>
    </source>
</evidence>
<reference evidence="7 8" key="1">
    <citation type="submission" date="2024-10" db="EMBL/GenBank/DDBJ databases">
        <authorList>
            <person name="Kim D."/>
        </authorList>
    </citation>
    <scope>NUCLEOTIDE SEQUENCE [LARGE SCALE GENOMIC DNA]</scope>
    <source>
        <strain evidence="7">BH-2024</strain>
    </source>
</reference>
<evidence type="ECO:0000256" key="3">
    <source>
        <dbReference type="ARBA" id="ARBA00022833"/>
    </source>
</evidence>
<evidence type="ECO:0000256" key="4">
    <source>
        <dbReference type="PROSITE-ProRule" id="PRU00175"/>
    </source>
</evidence>
<dbReference type="GO" id="GO:0008270">
    <property type="term" value="F:zinc ion binding"/>
    <property type="evidence" value="ECO:0007669"/>
    <property type="project" value="UniProtKB-KW"/>
</dbReference>
<sequence>MHWHFLLLLPILWSTTVECHGLKAPKHSLKMDNLPKVTGHSDKMSTKMVGGRNFTLLFEKYGKQILGTEHQGKWKFIEEISKKHCVLEAIFCPQNSAEYCSDENDELNFFKNAWSEINQNDPALSQLLEALFAAVLSANKALEYADDANKLSAQLNELKKSLAYAVFFMAKRGQIPLESRRREEKEREPKEILIALIDIYNEWQLDVDWVTKSCRKCGKKGKEENGQKQKYGQKQRRFLQFFAHSLQMKWDGNAFSGGGQQWDDDDANDQQCDDVCAICFDQFPLKTFDRPLPCNHIFHNDCIEDWFRSGHKTCPICRREMATQNVVPDQNNNGTANGPN</sequence>
<keyword evidence="3" id="KW-0862">Zinc</keyword>
<evidence type="ECO:0000256" key="1">
    <source>
        <dbReference type="ARBA" id="ARBA00022723"/>
    </source>
</evidence>
<evidence type="ECO:0000313" key="8">
    <source>
        <dbReference type="Proteomes" id="UP001620626"/>
    </source>
</evidence>
<dbReference type="PROSITE" id="PS50089">
    <property type="entry name" value="ZF_RING_2"/>
    <property type="match status" value="1"/>
</dbReference>
<keyword evidence="1" id="KW-0479">Metal-binding</keyword>
<organism evidence="7 8">
    <name type="scientific">Heterodera trifolii</name>
    <dbReference type="NCBI Taxonomy" id="157864"/>
    <lineage>
        <taxon>Eukaryota</taxon>
        <taxon>Metazoa</taxon>
        <taxon>Ecdysozoa</taxon>
        <taxon>Nematoda</taxon>
        <taxon>Chromadorea</taxon>
        <taxon>Rhabditida</taxon>
        <taxon>Tylenchina</taxon>
        <taxon>Tylenchomorpha</taxon>
        <taxon>Tylenchoidea</taxon>
        <taxon>Heteroderidae</taxon>
        <taxon>Heteroderinae</taxon>
        <taxon>Heterodera</taxon>
    </lineage>
</organism>
<keyword evidence="2 4" id="KW-0863">Zinc-finger</keyword>
<accession>A0ABD2KWW0</accession>
<dbReference type="PANTHER" id="PTHR22765:SF411">
    <property type="entry name" value="OS02G0248440 PROTEIN"/>
    <property type="match status" value="1"/>
</dbReference>
<dbReference type="Proteomes" id="UP001620626">
    <property type="component" value="Unassembled WGS sequence"/>
</dbReference>
<dbReference type="InterPro" id="IPR011016">
    <property type="entry name" value="Znf_RING-CH"/>
</dbReference>
<feature type="domain" description="RING-type" evidence="6">
    <location>
        <begin position="276"/>
        <end position="318"/>
    </location>
</feature>
<dbReference type="SUPFAM" id="SSF57850">
    <property type="entry name" value="RING/U-box"/>
    <property type="match status" value="1"/>
</dbReference>